<dbReference type="Proteomes" id="UP000198607">
    <property type="component" value="Unassembled WGS sequence"/>
</dbReference>
<dbReference type="RefSeq" id="WP_091939148.1">
    <property type="nucleotide sequence ID" value="NZ_FNCY01000017.1"/>
</dbReference>
<dbReference type="EMBL" id="FNCY01000017">
    <property type="protein sequence ID" value="SDI36296.1"/>
    <property type="molecule type" value="Genomic_DNA"/>
</dbReference>
<dbReference type="STRING" id="83767.SAMN05660652_03296"/>
<accession>A0A1G8JYK5</accession>
<sequence>MTATPLQLAIADGLLTTPDGASPFAEPIFIFKGTTYAAPDLVANQPPESAETRVNAAYDNAVENGRRFTRAEYNLVARFCGLPSANLCSGE</sequence>
<keyword evidence="2" id="KW-1185">Reference proteome</keyword>
<proteinExistence type="predicted"/>
<gene>
    <name evidence="1" type="ORF">SAMN05660652_03296</name>
</gene>
<name>A0A1G8JYK5_9RHOO</name>
<evidence type="ECO:0000313" key="1">
    <source>
        <dbReference type="EMBL" id="SDI36296.1"/>
    </source>
</evidence>
<evidence type="ECO:0000313" key="2">
    <source>
        <dbReference type="Proteomes" id="UP000198607"/>
    </source>
</evidence>
<organism evidence="1 2">
    <name type="scientific">Propionivibrio dicarboxylicus</name>
    <dbReference type="NCBI Taxonomy" id="83767"/>
    <lineage>
        <taxon>Bacteria</taxon>
        <taxon>Pseudomonadati</taxon>
        <taxon>Pseudomonadota</taxon>
        <taxon>Betaproteobacteria</taxon>
        <taxon>Rhodocyclales</taxon>
        <taxon>Rhodocyclaceae</taxon>
        <taxon>Propionivibrio</taxon>
    </lineage>
</organism>
<reference evidence="1 2" key="1">
    <citation type="submission" date="2016-10" db="EMBL/GenBank/DDBJ databases">
        <authorList>
            <person name="de Groot N.N."/>
        </authorList>
    </citation>
    <scope>NUCLEOTIDE SEQUENCE [LARGE SCALE GENOMIC DNA]</scope>
    <source>
        <strain evidence="1 2">DSM 5885</strain>
    </source>
</reference>
<dbReference type="AlphaFoldDB" id="A0A1G8JYK5"/>
<protein>
    <submittedName>
        <fullName evidence="1">Uncharacterized protein</fullName>
    </submittedName>
</protein>